<dbReference type="AlphaFoldDB" id="A0A0U3HAT6"/>
<dbReference type="InterPro" id="IPR052908">
    <property type="entry name" value="AP-4-A_phosphorylase"/>
</dbReference>
<dbReference type="PANTHER" id="PTHR42997">
    <property type="entry name" value="HIT FAMILY HYDROLASE"/>
    <property type="match status" value="1"/>
</dbReference>
<evidence type="ECO:0000256" key="1">
    <source>
        <dbReference type="ARBA" id="ARBA00022741"/>
    </source>
</evidence>
<feature type="short sequence motif" description="Histidine triad motif" evidence="2">
    <location>
        <begin position="123"/>
        <end position="127"/>
    </location>
</feature>
<evidence type="ECO:0000259" key="3">
    <source>
        <dbReference type="PROSITE" id="PS51084"/>
    </source>
</evidence>
<evidence type="ECO:0000313" key="4">
    <source>
        <dbReference type="EMBL" id="ALU28992.1"/>
    </source>
</evidence>
<keyword evidence="5" id="KW-0378">Hydrolase</keyword>
<dbReference type="InterPro" id="IPR039383">
    <property type="entry name" value="FHIT"/>
</dbReference>
<dbReference type="OrthoDB" id="26806at2157"/>
<organism evidence="5 6">
    <name type="scientific">Sulfolobus acidocaldarius</name>
    <dbReference type="NCBI Taxonomy" id="2285"/>
    <lineage>
        <taxon>Archaea</taxon>
        <taxon>Thermoproteota</taxon>
        <taxon>Thermoprotei</taxon>
        <taxon>Sulfolobales</taxon>
        <taxon>Sulfolobaceae</taxon>
        <taxon>Sulfolobus</taxon>
    </lineage>
</organism>
<accession>A0A0U3HAT6</accession>
<evidence type="ECO:0000313" key="7">
    <source>
        <dbReference type="Proteomes" id="UP000065473"/>
    </source>
</evidence>
<dbReference type="EMBL" id="CP013694">
    <property type="protein sequence ID" value="ALU28992.1"/>
    <property type="molecule type" value="Genomic_DNA"/>
</dbReference>
<evidence type="ECO:0000313" key="5">
    <source>
        <dbReference type="EMBL" id="ALU31719.1"/>
    </source>
</evidence>
<feature type="domain" description="HIT" evidence="3">
    <location>
        <begin position="30"/>
        <end position="138"/>
    </location>
</feature>
<gene>
    <name evidence="4" type="ORF">ATY89_02845</name>
    <name evidence="5" type="ORF">ATZ20_05870</name>
</gene>
<evidence type="ECO:0000256" key="2">
    <source>
        <dbReference type="PROSITE-ProRule" id="PRU00464"/>
    </source>
</evidence>
<dbReference type="Proteomes" id="UP000060043">
    <property type="component" value="Chromosome"/>
</dbReference>
<dbReference type="PROSITE" id="PS51084">
    <property type="entry name" value="HIT_2"/>
    <property type="match status" value="1"/>
</dbReference>
<reference evidence="6 7" key="1">
    <citation type="submission" date="2015-12" db="EMBL/GenBank/DDBJ databases">
        <title>A stable core within a dynamic pangenome in Sulfolobus acidocaldarius.</title>
        <authorList>
            <person name="Anderson R."/>
            <person name="Kouris A."/>
            <person name="Seward C."/>
            <person name="Campbell K."/>
            <person name="Whitaker R."/>
        </authorList>
    </citation>
    <scope>NUCLEOTIDE SEQUENCE [LARGE SCALE GENOMIC DNA]</scope>
    <source>
        <strain evidence="4 7">GG12-C01-09</strain>
        <strain evidence="5 6">NG05B_CO5_07</strain>
    </source>
</reference>
<dbReference type="PaxDb" id="1435377-SUSAZ_03215"/>
<keyword evidence="1" id="KW-0547">Nucleotide-binding</keyword>
<dbReference type="CDD" id="cd01275">
    <property type="entry name" value="FHIT"/>
    <property type="match status" value="1"/>
</dbReference>
<dbReference type="Proteomes" id="UP000065473">
    <property type="component" value="Chromosome"/>
</dbReference>
<dbReference type="EMBL" id="CP013695">
    <property type="protein sequence ID" value="ALU31719.1"/>
    <property type="molecule type" value="Genomic_DNA"/>
</dbReference>
<proteinExistence type="predicted"/>
<dbReference type="STRING" id="1435377.SUSAZ_03215"/>
<dbReference type="SUPFAM" id="SSF54197">
    <property type="entry name" value="HIT-like"/>
    <property type="match status" value="1"/>
</dbReference>
<dbReference type="InterPro" id="IPR011146">
    <property type="entry name" value="HIT-like"/>
</dbReference>
<dbReference type="RefSeq" id="WP_011277595.1">
    <property type="nucleotide sequence ID" value="NZ_CP013694.1"/>
</dbReference>
<dbReference type="GO" id="GO:0000166">
    <property type="term" value="F:nucleotide binding"/>
    <property type="evidence" value="ECO:0007669"/>
    <property type="project" value="UniProtKB-KW"/>
</dbReference>
<dbReference type="Pfam" id="PF01230">
    <property type="entry name" value="HIT"/>
    <property type="match status" value="1"/>
</dbReference>
<dbReference type="PANTHER" id="PTHR42997:SF1">
    <property type="entry name" value="AP-4-A PHOSPHORYLASE"/>
    <property type="match status" value="1"/>
</dbReference>
<dbReference type="InterPro" id="IPR036265">
    <property type="entry name" value="HIT-like_sf"/>
</dbReference>
<evidence type="ECO:0000313" key="6">
    <source>
        <dbReference type="Proteomes" id="UP000060043"/>
    </source>
</evidence>
<dbReference type="GeneID" id="14551228"/>
<dbReference type="Gene3D" id="3.30.428.10">
    <property type="entry name" value="HIT-like"/>
    <property type="match status" value="1"/>
</dbReference>
<dbReference type="OMA" id="LHIVPRW"/>
<dbReference type="GO" id="GO:0016787">
    <property type="term" value="F:hydrolase activity"/>
    <property type="evidence" value="ECO:0007669"/>
    <property type="project" value="UniProtKB-KW"/>
</dbReference>
<sequence length="172" mass="20016">MDILWAPWRSKYVTSASKIKNEKEPCIFCNFAYDRSRDRENKVVFRATYSYIVLNTFPYNPGHIMIVPYKHVSSVELLDDNELTELFKMVRTSIKKLRRVYSPDGFNIGINIGRVAGAGIEQHVHIHIVPRWNGDANFMPVIGNAKVLPESLEDTYNKLYLEYTKDEEVLDR</sequence>
<name>A0A0U3HAT6_9CREN</name>
<protein>
    <submittedName>
        <fullName evidence="5">HIT family hydrolase</fullName>
    </submittedName>
</protein>